<evidence type="ECO:0000256" key="8">
    <source>
        <dbReference type="ARBA" id="ARBA00023125"/>
    </source>
</evidence>
<keyword evidence="2 11" id="KW-0547">Nucleotide-binding</keyword>
<evidence type="ECO:0000256" key="2">
    <source>
        <dbReference type="ARBA" id="ARBA00022741"/>
    </source>
</evidence>
<comment type="function">
    <text evidence="11">A helicase/nuclease that prepares dsDNA breaks (DSB) for recombinational DNA repair. Binds to DSBs and unwinds DNA via a highly rapid and processive ATP-dependent bidirectional helicase activity. Unwinds dsDNA until it encounters a Chi (crossover hotspot instigator) sequence from the 3' direction. Cuts ssDNA a few nucleotides 3' to the Chi site. The properties and activities of the enzyme are changed at Chi. The Chi-altered holoenzyme produces a long 3'-ssDNA overhang and facilitates RecA-binding to the ssDNA for homologous DNA recombination and repair. Holoenzyme degrades any linearized DNA that is unable to undergo homologous recombination. In the holoenzyme this subunit has ssDNA-dependent ATPase and 5'-3' helicase activity. When added to pre-assembled RecBC greatly stimulates nuclease activity and augments holoenzyme processivity. Negatively regulates the RecA-loading ability of RecBCD.</text>
</comment>
<evidence type="ECO:0000256" key="11">
    <source>
        <dbReference type="HAMAP-Rule" id="MF_01487"/>
    </source>
</evidence>
<dbReference type="AlphaFoldDB" id="A0A1I1P7K2"/>
<evidence type="ECO:0000313" key="15">
    <source>
        <dbReference type="Proteomes" id="UP000198611"/>
    </source>
</evidence>
<dbReference type="PANTHER" id="PTHR43788">
    <property type="entry name" value="DNA2/NAM7 HELICASE FAMILY MEMBER"/>
    <property type="match status" value="1"/>
</dbReference>
<keyword evidence="6 11" id="KW-0269">Exonuclease</keyword>
<name>A0A1I1P7K2_9GAMM</name>
<dbReference type="GO" id="GO:0017116">
    <property type="term" value="F:single-stranded DNA helicase activity"/>
    <property type="evidence" value="ECO:0007669"/>
    <property type="project" value="TreeGrafter"/>
</dbReference>
<dbReference type="GO" id="GO:0005524">
    <property type="term" value="F:ATP binding"/>
    <property type="evidence" value="ECO:0007669"/>
    <property type="project" value="UniProtKB-UniRule"/>
</dbReference>
<dbReference type="GO" id="GO:0003677">
    <property type="term" value="F:DNA binding"/>
    <property type="evidence" value="ECO:0007669"/>
    <property type="project" value="UniProtKB-UniRule"/>
</dbReference>
<dbReference type="RefSeq" id="WP_093427274.1">
    <property type="nucleotide sequence ID" value="NZ_FOMJ01000001.1"/>
</dbReference>
<dbReference type="Proteomes" id="UP000198611">
    <property type="component" value="Unassembled WGS sequence"/>
</dbReference>
<dbReference type="Gene3D" id="3.40.50.300">
    <property type="entry name" value="P-loop containing nucleotide triphosphate hydrolases"/>
    <property type="match status" value="3"/>
</dbReference>
<dbReference type="Pfam" id="PF13538">
    <property type="entry name" value="UvrD_C_2"/>
    <property type="match status" value="1"/>
</dbReference>
<dbReference type="EC" id="5.6.2.3" evidence="11"/>
<comment type="subunit">
    <text evidence="11">Heterotrimer of RecB, RecC and RecD. All subunits contribute to DNA-binding.</text>
</comment>
<dbReference type="GO" id="GO:0016887">
    <property type="term" value="F:ATP hydrolysis activity"/>
    <property type="evidence" value="ECO:0007669"/>
    <property type="project" value="RHEA"/>
</dbReference>
<keyword evidence="15" id="KW-1185">Reference proteome</keyword>
<gene>
    <name evidence="11" type="primary">recD</name>
    <name evidence="14" type="ORF">SAMN05660831_00637</name>
</gene>
<dbReference type="Gene3D" id="1.10.10.1020">
    <property type="entry name" value="RecBCD complex, subunit RecD, N-terminal domain"/>
    <property type="match status" value="1"/>
</dbReference>
<dbReference type="Pfam" id="PF21185">
    <property type="entry name" value="RecD_N"/>
    <property type="match status" value="1"/>
</dbReference>
<keyword evidence="9 11" id="KW-0234">DNA repair</keyword>
<keyword evidence="10 11" id="KW-0413">Isomerase</keyword>
<dbReference type="STRING" id="1123397.SAMN05660831_00637"/>
<comment type="similarity">
    <text evidence="11">Belongs to the RecD family.</text>
</comment>
<evidence type="ECO:0000259" key="12">
    <source>
        <dbReference type="Pfam" id="PF13538"/>
    </source>
</evidence>
<dbReference type="GO" id="GO:0008854">
    <property type="term" value="F:exodeoxyribonuclease V activity"/>
    <property type="evidence" value="ECO:0007669"/>
    <property type="project" value="InterPro"/>
</dbReference>
<dbReference type="GO" id="GO:0009338">
    <property type="term" value="C:exodeoxyribonuclease V complex"/>
    <property type="evidence" value="ECO:0007669"/>
    <property type="project" value="InterPro"/>
</dbReference>
<keyword evidence="3 11" id="KW-0227">DNA damage</keyword>
<keyword evidence="5 11" id="KW-0347">Helicase</keyword>
<feature type="domain" description="RecBCD enzyme subunit RecD N-terminal" evidence="13">
    <location>
        <begin position="20"/>
        <end position="130"/>
    </location>
</feature>
<comment type="catalytic activity">
    <reaction evidence="11">
        <text>ATP + H2O = ADP + phosphate + H(+)</text>
        <dbReference type="Rhea" id="RHEA:13065"/>
        <dbReference type="ChEBI" id="CHEBI:15377"/>
        <dbReference type="ChEBI" id="CHEBI:15378"/>
        <dbReference type="ChEBI" id="CHEBI:30616"/>
        <dbReference type="ChEBI" id="CHEBI:43474"/>
        <dbReference type="ChEBI" id="CHEBI:456216"/>
        <dbReference type="EC" id="5.6.2.3"/>
    </reaction>
</comment>
<dbReference type="InterPro" id="IPR041851">
    <property type="entry name" value="RecD_N_sf"/>
</dbReference>
<dbReference type="InterPro" id="IPR006344">
    <property type="entry name" value="RecD"/>
</dbReference>
<evidence type="ECO:0000256" key="9">
    <source>
        <dbReference type="ARBA" id="ARBA00023204"/>
    </source>
</evidence>
<dbReference type="EMBL" id="FOMJ01000001">
    <property type="protein sequence ID" value="SFD05572.1"/>
    <property type="molecule type" value="Genomic_DNA"/>
</dbReference>
<protein>
    <recommendedName>
        <fullName evidence="11">RecBCD enzyme subunit RecD</fullName>
        <ecNumber evidence="11">5.6.2.3</ecNumber>
    </recommendedName>
    <alternativeName>
        <fullName evidence="11">DNA 5'-3' helicase subunit RecD</fullName>
    </alternativeName>
    <alternativeName>
        <fullName evidence="11">Exonuclease V subunit RecD</fullName>
        <shortName evidence="11">ExoV subunit RecD</shortName>
    </alternativeName>
    <alternativeName>
        <fullName evidence="11">Helicase/nuclease RecBCD subunit RecD</fullName>
    </alternativeName>
</protein>
<accession>A0A1I1P7K2</accession>
<proteinExistence type="inferred from homology"/>
<evidence type="ECO:0000256" key="5">
    <source>
        <dbReference type="ARBA" id="ARBA00022806"/>
    </source>
</evidence>
<dbReference type="InterPro" id="IPR050534">
    <property type="entry name" value="Coronavir_polyprotein_1ab"/>
</dbReference>
<comment type="miscellaneous">
    <text evidence="11">In the RecBCD complex, RecB has a slow 3'-5' helicase, an exonuclease activity and loads RecA onto ssDNA, RecD has a fast 5'-3' helicase activity, while RecC stimulates the ATPase and processivity of the RecB helicase and contributes to recognition of the Chi site.</text>
</comment>
<dbReference type="SUPFAM" id="SSF52540">
    <property type="entry name" value="P-loop containing nucleoside triphosphate hydrolases"/>
    <property type="match status" value="2"/>
</dbReference>
<evidence type="ECO:0000256" key="6">
    <source>
        <dbReference type="ARBA" id="ARBA00022839"/>
    </source>
</evidence>
<dbReference type="NCBIfam" id="TIGR01447">
    <property type="entry name" value="recD"/>
    <property type="match status" value="1"/>
</dbReference>
<dbReference type="InterPro" id="IPR049550">
    <property type="entry name" value="RecD_N"/>
</dbReference>
<evidence type="ECO:0000256" key="1">
    <source>
        <dbReference type="ARBA" id="ARBA00022722"/>
    </source>
</evidence>
<dbReference type="OrthoDB" id="9803432at2"/>
<dbReference type="HAMAP" id="MF_01487">
    <property type="entry name" value="RecD"/>
    <property type="match status" value="1"/>
</dbReference>
<evidence type="ECO:0000256" key="10">
    <source>
        <dbReference type="ARBA" id="ARBA00023235"/>
    </source>
</evidence>
<dbReference type="CDD" id="cd18809">
    <property type="entry name" value="SF1_C_RecD"/>
    <property type="match status" value="1"/>
</dbReference>
<reference evidence="14 15" key="1">
    <citation type="submission" date="2016-10" db="EMBL/GenBank/DDBJ databases">
        <authorList>
            <person name="de Groot N.N."/>
        </authorList>
    </citation>
    <scope>NUCLEOTIDE SEQUENCE [LARGE SCALE GENOMIC DNA]</scope>
    <source>
        <strain evidence="14 15">HL3</strain>
    </source>
</reference>
<evidence type="ECO:0000256" key="3">
    <source>
        <dbReference type="ARBA" id="ARBA00022763"/>
    </source>
</evidence>
<dbReference type="GO" id="GO:0000724">
    <property type="term" value="P:double-strand break repair via homologous recombination"/>
    <property type="evidence" value="ECO:0007669"/>
    <property type="project" value="UniProtKB-UniRule"/>
</dbReference>
<keyword evidence="7 11" id="KW-0067">ATP-binding</keyword>
<evidence type="ECO:0000313" key="14">
    <source>
        <dbReference type="EMBL" id="SFD05572.1"/>
    </source>
</evidence>
<evidence type="ECO:0000259" key="13">
    <source>
        <dbReference type="Pfam" id="PF21185"/>
    </source>
</evidence>
<feature type="binding site" evidence="11">
    <location>
        <begin position="209"/>
        <end position="216"/>
    </location>
    <ligand>
        <name>ATP</name>
        <dbReference type="ChEBI" id="CHEBI:30616"/>
    </ligand>
</feature>
<sequence length="660" mass="68721">MTPSLENHAAVLDLLARWVEQGWLRPLDRALAAFLGQQCPEADPVALLLTALASHQAGRGHVCLDLAATAGDADGALGLAPADSRPVTDEAEPPRPAACLPTRVADLAAALGDSRLAGPGAGTTPLVLEGPPESPRLYLRRYRQAEVAIAEAVTARSRSTDEAAPGSGADPERLRRWLEPLFGPTPEGVDWQRVAAAVAARSAFTVITGGPGTGKTTTVVRLLALLQGVRETQRPLRMALAAPTGKAAARLGGTVASAIHDLHLPEGAEAVRAELPTTVTTLHRLLGGRPDSHRFRHNAANPLPVDLLVVDEASMVDLELMADTLAALPPRAGLVLLGDKDQLASVEAGAVLGELCHRAEGGHYTPATTAWLEAATGTPIPAEYYDPAGRALDQQVVQLRHSHRFGAESGIGQLAAAVNRGDAAGAGALLASGLPDLAQERPNEPDAVARLAAEGLAPLLERVAAGPAGADDPAREAWAEAILADLGHFQLLAAVRQGPWGVEALNQRVEAHLSARGLLAPEGEWYPGRPVIVTRNDPGLGLANGDVGIALPGAEPGALRVAFPAPEGGVRWISPARLEAVETVFAMTVHKAQGSEFRHAALVLPDRGSPVLTRELIYTAITRAAERFTLLEGGGSGLLAAAIGEQVQRTSGLRERLGEK</sequence>
<keyword evidence="8 11" id="KW-0238">DNA-binding</keyword>
<evidence type="ECO:0000256" key="4">
    <source>
        <dbReference type="ARBA" id="ARBA00022801"/>
    </source>
</evidence>
<evidence type="ECO:0000256" key="7">
    <source>
        <dbReference type="ARBA" id="ARBA00022840"/>
    </source>
</evidence>
<dbReference type="Pfam" id="PF13245">
    <property type="entry name" value="AAA_19"/>
    <property type="match status" value="1"/>
</dbReference>
<dbReference type="PANTHER" id="PTHR43788:SF6">
    <property type="entry name" value="DNA HELICASE B"/>
    <property type="match status" value="1"/>
</dbReference>
<dbReference type="CDD" id="cd17933">
    <property type="entry name" value="DEXSc_RecD-like"/>
    <property type="match status" value="1"/>
</dbReference>
<keyword evidence="4 11" id="KW-0378">Hydrolase</keyword>
<keyword evidence="1 11" id="KW-0540">Nuclease</keyword>
<dbReference type="GO" id="GO:0043139">
    <property type="term" value="F:5'-3' DNA helicase activity"/>
    <property type="evidence" value="ECO:0007669"/>
    <property type="project" value="UniProtKB-UniRule"/>
</dbReference>
<dbReference type="InterPro" id="IPR027785">
    <property type="entry name" value="UvrD-like_helicase_C"/>
</dbReference>
<feature type="domain" description="UvrD-like helicase C-terminal" evidence="12">
    <location>
        <begin position="584"/>
        <end position="630"/>
    </location>
</feature>
<dbReference type="InterPro" id="IPR027417">
    <property type="entry name" value="P-loop_NTPase"/>
</dbReference>
<organism evidence="14 15">
    <name type="scientific">Thiohalospira halophila DSM 15071</name>
    <dbReference type="NCBI Taxonomy" id="1123397"/>
    <lineage>
        <taxon>Bacteria</taxon>
        <taxon>Pseudomonadati</taxon>
        <taxon>Pseudomonadota</taxon>
        <taxon>Gammaproteobacteria</taxon>
        <taxon>Thiohalospirales</taxon>
        <taxon>Thiohalospiraceae</taxon>
        <taxon>Thiohalospira</taxon>
    </lineage>
</organism>